<dbReference type="EMBL" id="MCOG01000494">
    <property type="protein sequence ID" value="ORY02080.1"/>
    <property type="molecule type" value="Genomic_DNA"/>
</dbReference>
<dbReference type="Proteomes" id="UP000193920">
    <property type="component" value="Unassembled WGS sequence"/>
</dbReference>
<dbReference type="AlphaFoldDB" id="A0A1Y1YVM0"/>
<reference evidence="1 2" key="1">
    <citation type="submission" date="2016-08" db="EMBL/GenBank/DDBJ databases">
        <title>A Parts List for Fungal Cellulosomes Revealed by Comparative Genomics.</title>
        <authorList>
            <consortium name="DOE Joint Genome Institute"/>
            <person name="Haitjema C.H."/>
            <person name="Gilmore S.P."/>
            <person name="Henske J.K."/>
            <person name="Solomon K.V."/>
            <person name="De Groot R."/>
            <person name="Kuo A."/>
            <person name="Mondo S.J."/>
            <person name="Salamov A.A."/>
            <person name="Labutti K."/>
            <person name="Zhao Z."/>
            <person name="Chiniquy J."/>
            <person name="Barry K."/>
            <person name="Brewer H.M."/>
            <person name="Purvine S.O."/>
            <person name="Wright A.T."/>
            <person name="Boxma B."/>
            <person name="Van Alen T."/>
            <person name="Hackstein J.H."/>
            <person name="Baker S.E."/>
            <person name="Grigoriev I.V."/>
            <person name="O'Malley M.A."/>
        </authorList>
    </citation>
    <scope>NUCLEOTIDE SEQUENCE [LARGE SCALE GENOMIC DNA]</scope>
    <source>
        <strain evidence="1 2">G1</strain>
    </source>
</reference>
<dbReference type="STRING" id="1754190.A0A1Y1YVM0"/>
<dbReference type="OrthoDB" id="546434at2759"/>
<protein>
    <submittedName>
        <fullName evidence="1">Uncharacterized protein</fullName>
    </submittedName>
</protein>
<evidence type="ECO:0000313" key="1">
    <source>
        <dbReference type="EMBL" id="ORY02080.1"/>
    </source>
</evidence>
<gene>
    <name evidence="1" type="ORF">LY90DRAFT_220080</name>
</gene>
<evidence type="ECO:0000313" key="2">
    <source>
        <dbReference type="Proteomes" id="UP000193920"/>
    </source>
</evidence>
<sequence length="74" mass="8516">MSKDALENLNILVDKMKNDKAKCQSYVDQINSLIKYGLNESKEEKKDELEIPDKNKNLTYDVDLVDILSIPSKK</sequence>
<proteinExistence type="predicted"/>
<name>A0A1Y1YVM0_9FUNG</name>
<organism evidence="1 2">
    <name type="scientific">Neocallimastix californiae</name>
    <dbReference type="NCBI Taxonomy" id="1754190"/>
    <lineage>
        <taxon>Eukaryota</taxon>
        <taxon>Fungi</taxon>
        <taxon>Fungi incertae sedis</taxon>
        <taxon>Chytridiomycota</taxon>
        <taxon>Chytridiomycota incertae sedis</taxon>
        <taxon>Neocallimastigomycetes</taxon>
        <taxon>Neocallimastigales</taxon>
        <taxon>Neocallimastigaceae</taxon>
        <taxon>Neocallimastix</taxon>
    </lineage>
</organism>
<accession>A0A1Y1YVM0</accession>
<keyword evidence="2" id="KW-1185">Reference proteome</keyword>
<comment type="caution">
    <text evidence="1">The sequence shown here is derived from an EMBL/GenBank/DDBJ whole genome shotgun (WGS) entry which is preliminary data.</text>
</comment>